<organism evidence="6 7">
    <name type="scientific">Dipteronia sinensis</name>
    <dbReference type="NCBI Taxonomy" id="43782"/>
    <lineage>
        <taxon>Eukaryota</taxon>
        <taxon>Viridiplantae</taxon>
        <taxon>Streptophyta</taxon>
        <taxon>Embryophyta</taxon>
        <taxon>Tracheophyta</taxon>
        <taxon>Spermatophyta</taxon>
        <taxon>Magnoliopsida</taxon>
        <taxon>eudicotyledons</taxon>
        <taxon>Gunneridae</taxon>
        <taxon>Pentapetalae</taxon>
        <taxon>rosids</taxon>
        <taxon>malvids</taxon>
        <taxon>Sapindales</taxon>
        <taxon>Sapindaceae</taxon>
        <taxon>Hippocastanoideae</taxon>
        <taxon>Acereae</taxon>
        <taxon>Dipteronia</taxon>
    </lineage>
</organism>
<keyword evidence="3" id="KW-0862">Zinc</keyword>
<reference evidence="6" key="1">
    <citation type="journal article" date="2023" name="Plant J.">
        <title>Genome sequences and population genomics provide insights into the demographic history, inbreeding, and mutation load of two 'living fossil' tree species of Dipteronia.</title>
        <authorList>
            <person name="Feng Y."/>
            <person name="Comes H.P."/>
            <person name="Chen J."/>
            <person name="Zhu S."/>
            <person name="Lu R."/>
            <person name="Zhang X."/>
            <person name="Li P."/>
            <person name="Qiu J."/>
            <person name="Olsen K.M."/>
            <person name="Qiu Y."/>
        </authorList>
    </citation>
    <scope>NUCLEOTIDE SEQUENCE</scope>
    <source>
        <strain evidence="6">NBL</strain>
    </source>
</reference>
<evidence type="ECO:0000256" key="1">
    <source>
        <dbReference type="ARBA" id="ARBA00022723"/>
    </source>
</evidence>
<proteinExistence type="predicted"/>
<dbReference type="EMBL" id="JANJYJ010000006">
    <property type="protein sequence ID" value="KAK3205603.1"/>
    <property type="molecule type" value="Genomic_DNA"/>
</dbReference>
<gene>
    <name evidence="6" type="ORF">Dsin_019649</name>
</gene>
<dbReference type="InterPro" id="IPR007527">
    <property type="entry name" value="Znf_SWIM"/>
</dbReference>
<evidence type="ECO:0000259" key="5">
    <source>
        <dbReference type="PROSITE" id="PS50966"/>
    </source>
</evidence>
<evidence type="ECO:0000313" key="6">
    <source>
        <dbReference type="EMBL" id="KAK3205603.1"/>
    </source>
</evidence>
<sequence>MHVTVLIEFVRDMMQKWFHDRWNHADTLRPQLTTWATNLLNERNKDSTTFTIHPADWNTFLVKDGNNDGLVNLIKRTCSCREFQIDSLPCKYVLAALCACKNNSSIFA</sequence>
<feature type="domain" description="SWIM-type" evidence="5">
    <location>
        <begin position="60"/>
        <end position="101"/>
    </location>
</feature>
<dbReference type="GO" id="GO:0008270">
    <property type="term" value="F:zinc ion binding"/>
    <property type="evidence" value="ECO:0007669"/>
    <property type="project" value="UniProtKB-KW"/>
</dbReference>
<comment type="caution">
    <text evidence="6">The sequence shown here is derived from an EMBL/GenBank/DDBJ whole genome shotgun (WGS) entry which is preliminary data.</text>
</comment>
<keyword evidence="7" id="KW-1185">Reference proteome</keyword>
<evidence type="ECO:0000256" key="4">
    <source>
        <dbReference type="PROSITE-ProRule" id="PRU00325"/>
    </source>
</evidence>
<name>A0AAE0E309_9ROSI</name>
<accession>A0AAE0E309</accession>
<evidence type="ECO:0000256" key="2">
    <source>
        <dbReference type="ARBA" id="ARBA00022771"/>
    </source>
</evidence>
<keyword evidence="1" id="KW-0479">Metal-binding</keyword>
<dbReference type="PROSITE" id="PS50966">
    <property type="entry name" value="ZF_SWIM"/>
    <property type="match status" value="1"/>
</dbReference>
<keyword evidence="2 4" id="KW-0863">Zinc-finger</keyword>
<dbReference type="Pfam" id="PF04434">
    <property type="entry name" value="SWIM"/>
    <property type="match status" value="1"/>
</dbReference>
<dbReference type="AlphaFoldDB" id="A0AAE0E309"/>
<dbReference type="SMART" id="SM00575">
    <property type="entry name" value="ZnF_PMZ"/>
    <property type="match status" value="1"/>
</dbReference>
<evidence type="ECO:0000256" key="3">
    <source>
        <dbReference type="ARBA" id="ARBA00022833"/>
    </source>
</evidence>
<protein>
    <recommendedName>
        <fullName evidence="5">SWIM-type domain-containing protein</fullName>
    </recommendedName>
</protein>
<evidence type="ECO:0000313" key="7">
    <source>
        <dbReference type="Proteomes" id="UP001281410"/>
    </source>
</evidence>
<dbReference type="InterPro" id="IPR006564">
    <property type="entry name" value="Znf_PMZ"/>
</dbReference>
<dbReference type="Proteomes" id="UP001281410">
    <property type="component" value="Unassembled WGS sequence"/>
</dbReference>